<evidence type="ECO:0000259" key="10">
    <source>
        <dbReference type="Pfam" id="PF20238"/>
    </source>
</evidence>
<dbReference type="AlphaFoldDB" id="A0AAN6SM76"/>
<dbReference type="EMBL" id="MU854523">
    <property type="protein sequence ID" value="KAK4033551.1"/>
    <property type="molecule type" value="Genomic_DNA"/>
</dbReference>
<keyword evidence="5" id="KW-0472">Membrane</keyword>
<proteinExistence type="predicted"/>
<evidence type="ECO:0000256" key="8">
    <source>
        <dbReference type="SAM" id="MobiDB-lite"/>
    </source>
</evidence>
<keyword evidence="3" id="KW-0336">GPI-anchor</keyword>
<comment type="caution">
    <text evidence="11">The sequence shown here is derived from an EMBL/GenBank/DDBJ whole genome shotgun (WGS) entry which is preliminary data.</text>
</comment>
<feature type="signal peptide" evidence="9">
    <location>
        <begin position="1"/>
        <end position="23"/>
    </location>
</feature>
<evidence type="ECO:0000313" key="12">
    <source>
        <dbReference type="Proteomes" id="UP001303115"/>
    </source>
</evidence>
<name>A0AAN6SM76_9PEZI</name>
<evidence type="ECO:0000256" key="9">
    <source>
        <dbReference type="SAM" id="SignalP"/>
    </source>
</evidence>
<keyword evidence="12" id="KW-1185">Reference proteome</keyword>
<dbReference type="InterPro" id="IPR046936">
    <property type="entry name" value="BIM1-like"/>
</dbReference>
<evidence type="ECO:0000256" key="3">
    <source>
        <dbReference type="ARBA" id="ARBA00022622"/>
    </source>
</evidence>
<dbReference type="PANTHER" id="PTHR34992">
    <property type="entry name" value="HYPHAL ANASTAMOSIS-7 PROTEIN"/>
    <property type="match status" value="1"/>
</dbReference>
<dbReference type="PANTHER" id="PTHR34992:SF10">
    <property type="entry name" value="COPPER ACQUISITION FACTOR BIM1-LIKE DOMAIN-CONTAINING PROTEIN"/>
    <property type="match status" value="1"/>
</dbReference>
<feature type="chain" id="PRO_5043034751" description="Copper acquisition factor BIM1-like domain-containing protein" evidence="9">
    <location>
        <begin position="24"/>
        <end position="420"/>
    </location>
</feature>
<dbReference type="GO" id="GO:0005886">
    <property type="term" value="C:plasma membrane"/>
    <property type="evidence" value="ECO:0007669"/>
    <property type="project" value="UniProtKB-SubCell"/>
</dbReference>
<accession>A0AAN6SM76</accession>
<gene>
    <name evidence="11" type="ORF">C8A01DRAFT_49898</name>
</gene>
<feature type="region of interest" description="Disordered" evidence="8">
    <location>
        <begin position="270"/>
        <end position="314"/>
    </location>
</feature>
<dbReference type="GO" id="GO:0098552">
    <property type="term" value="C:side of membrane"/>
    <property type="evidence" value="ECO:0007669"/>
    <property type="project" value="UniProtKB-KW"/>
</dbReference>
<keyword evidence="7" id="KW-0449">Lipoprotein</keyword>
<organism evidence="11 12">
    <name type="scientific">Parachaetomium inaequale</name>
    <dbReference type="NCBI Taxonomy" id="2588326"/>
    <lineage>
        <taxon>Eukaryota</taxon>
        <taxon>Fungi</taxon>
        <taxon>Dikarya</taxon>
        <taxon>Ascomycota</taxon>
        <taxon>Pezizomycotina</taxon>
        <taxon>Sordariomycetes</taxon>
        <taxon>Sordariomycetidae</taxon>
        <taxon>Sordariales</taxon>
        <taxon>Chaetomiaceae</taxon>
        <taxon>Parachaetomium</taxon>
    </lineage>
</organism>
<keyword evidence="2" id="KW-1003">Cell membrane</keyword>
<evidence type="ECO:0000256" key="1">
    <source>
        <dbReference type="ARBA" id="ARBA00004609"/>
    </source>
</evidence>
<evidence type="ECO:0000313" key="11">
    <source>
        <dbReference type="EMBL" id="KAK4033551.1"/>
    </source>
</evidence>
<evidence type="ECO:0000256" key="4">
    <source>
        <dbReference type="ARBA" id="ARBA00022729"/>
    </source>
</evidence>
<keyword evidence="4 9" id="KW-0732">Signal</keyword>
<evidence type="ECO:0000256" key="6">
    <source>
        <dbReference type="ARBA" id="ARBA00023180"/>
    </source>
</evidence>
<comment type="subcellular location">
    <subcellularLocation>
        <location evidence="1">Cell membrane</location>
        <topology evidence="1">Lipid-anchor</topology>
        <topology evidence="1">GPI-anchor</topology>
    </subcellularLocation>
</comment>
<protein>
    <recommendedName>
        <fullName evidence="10">Copper acquisition factor BIM1-like domain-containing protein</fullName>
    </recommendedName>
</protein>
<dbReference type="InterPro" id="IPR046530">
    <property type="entry name" value="BIM1-like_dom"/>
</dbReference>
<reference evidence="12" key="1">
    <citation type="journal article" date="2023" name="Mol. Phylogenet. Evol.">
        <title>Genome-scale phylogeny and comparative genomics of the fungal order Sordariales.</title>
        <authorList>
            <person name="Hensen N."/>
            <person name="Bonometti L."/>
            <person name="Westerberg I."/>
            <person name="Brannstrom I.O."/>
            <person name="Guillou S."/>
            <person name="Cros-Aarteil S."/>
            <person name="Calhoun S."/>
            <person name="Haridas S."/>
            <person name="Kuo A."/>
            <person name="Mondo S."/>
            <person name="Pangilinan J."/>
            <person name="Riley R."/>
            <person name="LaButti K."/>
            <person name="Andreopoulos B."/>
            <person name="Lipzen A."/>
            <person name="Chen C."/>
            <person name="Yan M."/>
            <person name="Daum C."/>
            <person name="Ng V."/>
            <person name="Clum A."/>
            <person name="Steindorff A."/>
            <person name="Ohm R.A."/>
            <person name="Martin F."/>
            <person name="Silar P."/>
            <person name="Natvig D.O."/>
            <person name="Lalanne C."/>
            <person name="Gautier V."/>
            <person name="Ament-Velasquez S.L."/>
            <person name="Kruys A."/>
            <person name="Hutchinson M.I."/>
            <person name="Powell A.J."/>
            <person name="Barry K."/>
            <person name="Miller A.N."/>
            <person name="Grigoriev I.V."/>
            <person name="Debuchy R."/>
            <person name="Gladieux P."/>
            <person name="Hiltunen Thoren M."/>
            <person name="Johannesson H."/>
        </authorList>
    </citation>
    <scope>NUCLEOTIDE SEQUENCE [LARGE SCALE GENOMIC DNA]</scope>
    <source>
        <strain evidence="12">CBS 284.82</strain>
    </source>
</reference>
<keyword evidence="6" id="KW-0325">Glycoprotein</keyword>
<evidence type="ECO:0000256" key="7">
    <source>
        <dbReference type="ARBA" id="ARBA00023288"/>
    </source>
</evidence>
<evidence type="ECO:0000256" key="2">
    <source>
        <dbReference type="ARBA" id="ARBA00022475"/>
    </source>
</evidence>
<dbReference type="Pfam" id="PF20238">
    <property type="entry name" value="BIM1-like_dom"/>
    <property type="match status" value="1"/>
</dbReference>
<dbReference type="Proteomes" id="UP001303115">
    <property type="component" value="Unassembled WGS sequence"/>
</dbReference>
<dbReference type="CDD" id="cd21176">
    <property type="entry name" value="LPMO_auxiliary-like"/>
    <property type="match status" value="1"/>
</dbReference>
<feature type="region of interest" description="Disordered" evidence="8">
    <location>
        <begin position="155"/>
        <end position="196"/>
    </location>
</feature>
<evidence type="ECO:0000256" key="5">
    <source>
        <dbReference type="ARBA" id="ARBA00023136"/>
    </source>
</evidence>
<feature type="domain" description="Copper acquisition factor BIM1-like" evidence="10">
    <location>
        <begin position="22"/>
        <end position="153"/>
    </location>
</feature>
<sequence length="420" mass="45006">MLSLLLQGFVLAQCLAWAGLAQGHVVLTYPGWRGNNLGHDENSPFGMQWMYPCGGLSVTTNRTQWPLDGGAVAFQPGWFTGHDTALIYINIGLGEQPSNYSWPITTLYLDGPTNNPYPGTVCLPKLTLPEGVRSRIKSGDLASIQVVEAAKHGAGMFTTPTPTRTPSRPPNTMKAVPSPASATKAASHARPCPRLPAILPRRPAAAVDSVRTQRFAPVNGRGVVAAAQANNRVPQHARRNSGSRHWILDAKVNKPTNHRTKIGLWLENVEPSREPTSPTPAHSPLCSSPRCKPSAPGTASPDATQIIRKPGSPRIPLADITTSVLAAETPASFYTHAPDLAGIKPQTPKRSPCPASDLTGAVDMLTPDEAKQLLLLSAQSNPSLAHTIRGIAVTRTPRLSPAQVQQSYLADTFRFDEQQC</sequence>